<geneLocation type="plasmid" evidence="2">
    <name>prln1</name>
</geneLocation>
<evidence type="ECO:0000313" key="1">
    <source>
        <dbReference type="EMBL" id="AUW45916.1"/>
    </source>
</evidence>
<gene>
    <name evidence="1" type="ORF">CUJ84_pRLN1000455</name>
</gene>
<name>A0A2K9ZCD9_RHILE</name>
<dbReference type="AlphaFoldDB" id="A0A2K9ZCD9"/>
<reference evidence="1 2" key="1">
    <citation type="submission" date="2017-11" db="EMBL/GenBank/DDBJ databases">
        <title>Complete genome of Rhizobium leguminosarum Norway, an ineffective micro-symbiont.</title>
        <authorList>
            <person name="Hoffrichter A."/>
            <person name="Liang J."/>
            <person name="Brachmann A."/>
            <person name="Marin M."/>
        </authorList>
    </citation>
    <scope>NUCLEOTIDE SEQUENCE [LARGE SCALE GENOMIC DNA]</scope>
    <source>
        <strain evidence="1 2">Norway</strain>
        <plasmid evidence="2">Plasmid prln1</plasmid>
    </source>
</reference>
<organism evidence="1 2">
    <name type="scientific">Rhizobium leguminosarum</name>
    <dbReference type="NCBI Taxonomy" id="384"/>
    <lineage>
        <taxon>Bacteria</taxon>
        <taxon>Pseudomonadati</taxon>
        <taxon>Pseudomonadota</taxon>
        <taxon>Alphaproteobacteria</taxon>
        <taxon>Hyphomicrobiales</taxon>
        <taxon>Rhizobiaceae</taxon>
        <taxon>Rhizobium/Agrobacterium group</taxon>
        <taxon>Rhizobium</taxon>
    </lineage>
</organism>
<protein>
    <submittedName>
        <fullName evidence="1">Uncharacterized protein</fullName>
    </submittedName>
</protein>
<evidence type="ECO:0000313" key="2">
    <source>
        <dbReference type="Proteomes" id="UP000238523"/>
    </source>
</evidence>
<sequence length="114" mass="13732">MDVKSAWRLKHYKALLAYLLRPHPDRRALWLFEVWTARHDADADRWRQSPRNMLCRRRLSGKERLRGDGVREDDLRTEATFHAVFQRERQIVHRCNLRHDGKTQTRAGLTRMTV</sequence>
<proteinExistence type="predicted"/>
<keyword evidence="1" id="KW-0614">Plasmid</keyword>
<dbReference type="Proteomes" id="UP000238523">
    <property type="component" value="Plasmid pRLN1"/>
</dbReference>
<accession>A0A2K9ZCD9</accession>
<dbReference type="EMBL" id="CP025013">
    <property type="protein sequence ID" value="AUW45916.1"/>
    <property type="molecule type" value="Genomic_DNA"/>
</dbReference>